<dbReference type="Proteomes" id="UP000070501">
    <property type="component" value="Unassembled WGS sequence"/>
</dbReference>
<accession>A0A136ITK6</accession>
<evidence type="ECO:0000256" key="1">
    <source>
        <dbReference type="SAM" id="Phobius"/>
    </source>
</evidence>
<dbReference type="InParanoid" id="A0A136ITK6"/>
<keyword evidence="1" id="KW-0812">Transmembrane</keyword>
<evidence type="ECO:0000313" key="2">
    <source>
        <dbReference type="EMBL" id="KXJ88106.1"/>
    </source>
</evidence>
<dbReference type="EMBL" id="KQ964259">
    <property type="protein sequence ID" value="KXJ88106.1"/>
    <property type="molecule type" value="Genomic_DNA"/>
</dbReference>
<keyword evidence="1" id="KW-0472">Membrane</keyword>
<proteinExistence type="predicted"/>
<dbReference type="AlphaFoldDB" id="A0A136ITK6"/>
<name>A0A136ITK6_9PEZI</name>
<reference evidence="3" key="1">
    <citation type="submission" date="2016-02" db="EMBL/GenBank/DDBJ databases">
        <title>Draft genome sequence of Microdochium bolleyi, a fungal endophyte of beachgrass.</title>
        <authorList>
            <consortium name="DOE Joint Genome Institute"/>
            <person name="David A.S."/>
            <person name="May G."/>
            <person name="Haridas S."/>
            <person name="Lim J."/>
            <person name="Wang M."/>
            <person name="Labutti K."/>
            <person name="Lipzen A."/>
            <person name="Barry K."/>
            <person name="Grigoriev I.V."/>
        </authorList>
    </citation>
    <scope>NUCLEOTIDE SEQUENCE [LARGE SCALE GENOMIC DNA]</scope>
    <source>
        <strain evidence="3">J235TASD1</strain>
    </source>
</reference>
<keyword evidence="1" id="KW-1133">Transmembrane helix</keyword>
<gene>
    <name evidence="2" type="ORF">Micbo1qcDRAFT_207381</name>
</gene>
<evidence type="ECO:0000313" key="3">
    <source>
        <dbReference type="Proteomes" id="UP000070501"/>
    </source>
</evidence>
<feature type="transmembrane region" description="Helical" evidence="1">
    <location>
        <begin position="108"/>
        <end position="131"/>
    </location>
</feature>
<protein>
    <submittedName>
        <fullName evidence="2">Uncharacterized protein</fullName>
    </submittedName>
</protein>
<organism evidence="2 3">
    <name type="scientific">Microdochium bolleyi</name>
    <dbReference type="NCBI Taxonomy" id="196109"/>
    <lineage>
        <taxon>Eukaryota</taxon>
        <taxon>Fungi</taxon>
        <taxon>Dikarya</taxon>
        <taxon>Ascomycota</taxon>
        <taxon>Pezizomycotina</taxon>
        <taxon>Sordariomycetes</taxon>
        <taxon>Xylariomycetidae</taxon>
        <taxon>Xylariales</taxon>
        <taxon>Microdochiaceae</taxon>
        <taxon>Microdochium</taxon>
    </lineage>
</organism>
<keyword evidence="3" id="KW-1185">Reference proteome</keyword>
<sequence length="167" mass="17960">MRGNNSEDSCVIGGEHANWPANGHVILGSTHYYIEGNDTSFTPFKKCCGEHKVNLIEPCLMWCETDGNLKIWACWLQNGFKPDSAFGTLYGGGTGLSGPSTQGGLSTAATAGISVDAVAVVVLLCGLLFCWLRARRLGARDASKARHHSRLLLLGIAFSYHLTALYI</sequence>